<reference evidence="2 3" key="1">
    <citation type="journal article" date="2016" name="Nat. Commun.">
        <title>Thousands of microbial genomes shed light on interconnected biogeochemical processes in an aquifer system.</title>
        <authorList>
            <person name="Anantharaman K."/>
            <person name="Brown C.T."/>
            <person name="Hug L.A."/>
            <person name="Sharon I."/>
            <person name="Castelle C.J."/>
            <person name="Probst A.J."/>
            <person name="Thomas B.C."/>
            <person name="Singh A."/>
            <person name="Wilkins M.J."/>
            <person name="Karaoz U."/>
            <person name="Brodie E.L."/>
            <person name="Williams K.H."/>
            <person name="Hubbard S.S."/>
            <person name="Banfield J.F."/>
        </authorList>
    </citation>
    <scope>NUCLEOTIDE SEQUENCE [LARGE SCALE GENOMIC DNA]</scope>
</reference>
<dbReference type="SUPFAM" id="SSF53756">
    <property type="entry name" value="UDP-Glycosyltransferase/glycogen phosphorylase"/>
    <property type="match status" value="1"/>
</dbReference>
<feature type="domain" description="UDP-N-acetylglucosamine 2-epimerase" evidence="1">
    <location>
        <begin position="26"/>
        <end position="364"/>
    </location>
</feature>
<proteinExistence type="predicted"/>
<name>A0A1F5NYG0_9BACT</name>
<accession>A0A1F5NYG0</accession>
<comment type="caution">
    <text evidence="2">The sequence shown here is derived from an EMBL/GenBank/DDBJ whole genome shotgun (WGS) entry which is preliminary data.</text>
</comment>
<organism evidence="2 3">
    <name type="scientific">Candidatus Doudnabacteria bacterium RIFCSPHIGHO2_01_FULL_49_9</name>
    <dbReference type="NCBI Taxonomy" id="1817827"/>
    <lineage>
        <taxon>Bacteria</taxon>
        <taxon>Candidatus Doudnaibacteriota</taxon>
    </lineage>
</organism>
<dbReference type="Proteomes" id="UP000176339">
    <property type="component" value="Unassembled WGS sequence"/>
</dbReference>
<protein>
    <submittedName>
        <fullName evidence="2">UDP-N-acetyl-D-glucosamine 2-epimerase, UDP-hydrolysing</fullName>
    </submittedName>
</protein>
<dbReference type="PANTHER" id="PTHR43174:SF3">
    <property type="entry name" value="UDP-N-ACETYLGLUCOSAMINE 2-EPIMERASE"/>
    <property type="match status" value="1"/>
</dbReference>
<evidence type="ECO:0000259" key="1">
    <source>
        <dbReference type="Pfam" id="PF02350"/>
    </source>
</evidence>
<dbReference type="InterPro" id="IPR029767">
    <property type="entry name" value="WecB-like"/>
</dbReference>
<dbReference type="InterPro" id="IPR003331">
    <property type="entry name" value="UDP_GlcNAc_Epimerase_2_dom"/>
</dbReference>
<evidence type="ECO:0000313" key="3">
    <source>
        <dbReference type="Proteomes" id="UP000176339"/>
    </source>
</evidence>
<dbReference type="Gene3D" id="3.40.50.2000">
    <property type="entry name" value="Glycogen Phosphorylase B"/>
    <property type="match status" value="2"/>
</dbReference>
<dbReference type="AlphaFoldDB" id="A0A1F5NYG0"/>
<sequence length="380" mass="42055">MIARRKKIAYVSGTRADFGLMKSVLKAIDQHRGLKLQLYVTGMHLMRQFGQTIREVKRIFPKTKILKAMVSGDNHAAAAQFFAKVSMVVSREFTRNRPDLVLVLGDRPEMLAVACVCLYLGIPVAQLHGGERTGTVDELARHAITKLGSLHLPATADAAKRIRKLGEDPRRIKIVGAPAMDTILHARLPVRRQLLKHLGIKQALKSFILVTLHPISEDPEHAGGQMRLVLDAVASFGLPVVAIYPNADVGGKKMIAVLKQYQKQTDFYVFPSIRYENFLALEREAAVWVGNSSGALIEGAYFGTPVVNVGPRQLNRLRGNNVIDADYDLGQIRKAITSALQGKRVKSRSLWGDGRTGPRVAKLLSELPLSKSFQLKRITY</sequence>
<gene>
    <name evidence="2" type="ORF">A2846_03320</name>
</gene>
<dbReference type="GO" id="GO:0004553">
    <property type="term" value="F:hydrolase activity, hydrolyzing O-glycosyl compounds"/>
    <property type="evidence" value="ECO:0007669"/>
    <property type="project" value="InterPro"/>
</dbReference>
<dbReference type="InterPro" id="IPR020004">
    <property type="entry name" value="UDP-GlcNAc_Epase"/>
</dbReference>
<dbReference type="EMBL" id="MFEN01000066">
    <property type="protein sequence ID" value="OGE82661.1"/>
    <property type="molecule type" value="Genomic_DNA"/>
</dbReference>
<evidence type="ECO:0000313" key="2">
    <source>
        <dbReference type="EMBL" id="OGE82661.1"/>
    </source>
</evidence>
<dbReference type="GO" id="GO:0006047">
    <property type="term" value="P:UDP-N-acetylglucosamine metabolic process"/>
    <property type="evidence" value="ECO:0007669"/>
    <property type="project" value="InterPro"/>
</dbReference>
<dbReference type="NCBIfam" id="TIGR03568">
    <property type="entry name" value="NeuC_NnaA"/>
    <property type="match status" value="1"/>
</dbReference>
<dbReference type="PANTHER" id="PTHR43174">
    <property type="entry name" value="UDP-N-ACETYLGLUCOSAMINE 2-EPIMERASE"/>
    <property type="match status" value="1"/>
</dbReference>
<dbReference type="Pfam" id="PF02350">
    <property type="entry name" value="Epimerase_2"/>
    <property type="match status" value="1"/>
</dbReference>